<dbReference type="PANTHER" id="PTHR20857">
    <property type="entry name" value="THIAMINE-PHOSPHATE PYROPHOSPHORYLASE"/>
    <property type="match status" value="1"/>
</dbReference>
<dbReference type="FunFam" id="3.20.20.70:FF:000104">
    <property type="entry name" value="Thiamine biosynthetic bifunctional enzyme"/>
    <property type="match status" value="1"/>
</dbReference>
<evidence type="ECO:0000313" key="20">
    <source>
        <dbReference type="Proteomes" id="UP000095038"/>
    </source>
</evidence>
<dbReference type="SUPFAM" id="SSF53613">
    <property type="entry name" value="Ribokinase-like"/>
    <property type="match status" value="1"/>
</dbReference>
<dbReference type="NCBIfam" id="TIGR00693">
    <property type="entry name" value="thiE"/>
    <property type="match status" value="1"/>
</dbReference>
<gene>
    <name evidence="19" type="ORF">ASCRUDRAFT_22527</name>
</gene>
<dbReference type="STRING" id="1344418.A0A1D2VCJ3"/>
<dbReference type="PRINTS" id="PR01099">
    <property type="entry name" value="HYETHTZKNASE"/>
</dbReference>
<dbReference type="SUPFAM" id="SSF51391">
    <property type="entry name" value="Thiamin phosphate synthase"/>
    <property type="match status" value="1"/>
</dbReference>
<dbReference type="Gene3D" id="3.20.20.70">
    <property type="entry name" value="Aldolase class I"/>
    <property type="match status" value="1"/>
</dbReference>
<evidence type="ECO:0000256" key="12">
    <source>
        <dbReference type="ARBA" id="ARBA00022977"/>
    </source>
</evidence>
<dbReference type="GO" id="GO:0000287">
    <property type="term" value="F:magnesium ion binding"/>
    <property type="evidence" value="ECO:0007669"/>
    <property type="project" value="InterPro"/>
</dbReference>
<comment type="pathway">
    <text evidence="5">Cofactor biosynthesis; thiamine diphosphate biosynthesis; thiamine phosphate from 4-amino-2-methyl-5-diphosphomethylpyrimidine and 4-methyl-5-(2-phosphoethyl)-thiazole: step 1/1.</text>
</comment>
<evidence type="ECO:0000256" key="5">
    <source>
        <dbReference type="ARBA" id="ARBA00005165"/>
    </source>
</evidence>
<feature type="non-terminal residue" evidence="19">
    <location>
        <position position="520"/>
    </location>
</feature>
<evidence type="ECO:0000256" key="13">
    <source>
        <dbReference type="ARBA" id="ARBA00047334"/>
    </source>
</evidence>
<dbReference type="GO" id="GO:0005829">
    <property type="term" value="C:cytosol"/>
    <property type="evidence" value="ECO:0007669"/>
    <property type="project" value="EnsemblFungi"/>
</dbReference>
<sequence>DYTLYLVTDSGLIPEGLTIYDQVEAALRNGVTIVQLREKTLETKDFIERANKIHELTLKYKVPLIINDRVDVLLACGAEGLHIGQDDMDPIVARKLIGDDKILGLSCSKETEIERVIDNLEECKIDYIGIGAVFQTNTKKLKKIPFGNKGIRRLLLKLRDYKNGIGKDIKSVIIGGLNKSNIQGVLYTSSVPGKATDGVAVVSCIMGEKDAGKATTDTLDSIQKAGPWYKNIDNGENNSDFKLVPTDKSILNVQRLNPLVHHITNEVVTNFSANVTIAIGGSPIMSQLAGDFKDLKKIPNAGFLLNAGTITEITIPIQIAAIKEYNSYGVPVILDPVGCGATAARKEYMKKLLNSGHYFSVIKGNSGEILTASDIGLGVEMKGCDAIENEDNKENLIKAAKKLALEQRCVVVVSGKEDIIVDGVMEGRDINLAEYNPNTLIQRAVKIVGGHELMGKITGSGCSLGSTITTFVAARQALDTFSSVVNAVRLYNEAGYRAGIVSKGPGSFMSNFIDELYLLS</sequence>
<dbReference type="HAMAP" id="MF_00228">
    <property type="entry name" value="Thz_kinase"/>
    <property type="match status" value="1"/>
</dbReference>
<keyword evidence="10" id="KW-0067">ATP-binding</keyword>
<comment type="catalytic activity">
    <reaction evidence="14">
        <text>2-(2-carboxy-4-methylthiazol-5-yl)ethyl phosphate + 4-amino-2-methyl-5-(diphosphooxymethyl)pyrimidine + 2 H(+) = thiamine phosphate + CO2 + diphosphate</text>
        <dbReference type="Rhea" id="RHEA:47848"/>
        <dbReference type="ChEBI" id="CHEBI:15378"/>
        <dbReference type="ChEBI" id="CHEBI:16526"/>
        <dbReference type="ChEBI" id="CHEBI:33019"/>
        <dbReference type="ChEBI" id="CHEBI:37575"/>
        <dbReference type="ChEBI" id="CHEBI:57841"/>
        <dbReference type="ChEBI" id="CHEBI:62890"/>
        <dbReference type="EC" id="2.5.1.3"/>
    </reaction>
</comment>
<evidence type="ECO:0000256" key="2">
    <source>
        <dbReference type="ARBA" id="ARBA00001946"/>
    </source>
</evidence>
<comment type="pathway">
    <text evidence="4">Cofactor biosynthesis; thiamine diphosphate biosynthesis; 4-methyl-5-(2-phosphoethyl)-thiazole from 5-(2-hydroxyethyl)-4-methylthiazole: step 1/1.</text>
</comment>
<evidence type="ECO:0000256" key="8">
    <source>
        <dbReference type="ARBA" id="ARBA00022741"/>
    </source>
</evidence>
<evidence type="ECO:0000313" key="19">
    <source>
        <dbReference type="EMBL" id="ODV59355.1"/>
    </source>
</evidence>
<keyword evidence="6" id="KW-0808">Transferase</keyword>
<dbReference type="GO" id="GO:0004789">
    <property type="term" value="F:thiamine-phosphate diphosphorylase activity"/>
    <property type="evidence" value="ECO:0007669"/>
    <property type="project" value="UniProtKB-EC"/>
</dbReference>
<dbReference type="OrthoDB" id="4994at2759"/>
<keyword evidence="7" id="KW-0479">Metal-binding</keyword>
<evidence type="ECO:0000256" key="3">
    <source>
        <dbReference type="ARBA" id="ARBA00003814"/>
    </source>
</evidence>
<dbReference type="EMBL" id="KV454486">
    <property type="protein sequence ID" value="ODV59355.1"/>
    <property type="molecule type" value="Genomic_DNA"/>
</dbReference>
<dbReference type="UniPathway" id="UPA00060">
    <property type="reaction ID" value="UER00139"/>
</dbReference>
<dbReference type="CDD" id="cd00564">
    <property type="entry name" value="TMP_TenI"/>
    <property type="match status" value="1"/>
</dbReference>
<evidence type="ECO:0000256" key="16">
    <source>
        <dbReference type="ARBA" id="ARBA00061146"/>
    </source>
</evidence>
<protein>
    <submittedName>
        <fullName evidence="19">HK-domain-containing protein</fullName>
    </submittedName>
</protein>
<dbReference type="InterPro" id="IPR022998">
    <property type="entry name" value="ThiamineP_synth_TenI"/>
</dbReference>
<dbReference type="CDD" id="cd01170">
    <property type="entry name" value="THZ_kinase"/>
    <property type="match status" value="1"/>
</dbReference>
<dbReference type="InterPro" id="IPR013785">
    <property type="entry name" value="Aldolase_TIM"/>
</dbReference>
<keyword evidence="11" id="KW-0460">Magnesium</keyword>
<evidence type="ECO:0000256" key="14">
    <source>
        <dbReference type="ARBA" id="ARBA00047851"/>
    </source>
</evidence>
<dbReference type="GO" id="GO:0009229">
    <property type="term" value="P:thiamine diphosphate biosynthetic process"/>
    <property type="evidence" value="ECO:0007669"/>
    <property type="project" value="UniProtKB-UniPathway"/>
</dbReference>
<dbReference type="PANTHER" id="PTHR20857:SF23">
    <property type="entry name" value="THIAMINE BIOSYNTHETIC BIFUNCTIONAL ENZYME"/>
    <property type="match status" value="1"/>
</dbReference>
<comment type="catalytic activity">
    <reaction evidence="1">
        <text>5-(2-hydroxyethyl)-4-methylthiazole + ATP = 4-methyl-5-(2-phosphooxyethyl)-thiazole + ADP + H(+)</text>
        <dbReference type="Rhea" id="RHEA:24212"/>
        <dbReference type="ChEBI" id="CHEBI:15378"/>
        <dbReference type="ChEBI" id="CHEBI:17957"/>
        <dbReference type="ChEBI" id="CHEBI:30616"/>
        <dbReference type="ChEBI" id="CHEBI:58296"/>
        <dbReference type="ChEBI" id="CHEBI:456216"/>
        <dbReference type="EC" id="2.7.1.50"/>
    </reaction>
</comment>
<name>A0A1D2VCJ3_9ASCO</name>
<keyword evidence="9" id="KW-0418">Kinase</keyword>
<evidence type="ECO:0000256" key="10">
    <source>
        <dbReference type="ARBA" id="ARBA00022840"/>
    </source>
</evidence>
<accession>A0A1D2VCJ3</accession>
<dbReference type="GO" id="GO:0005524">
    <property type="term" value="F:ATP binding"/>
    <property type="evidence" value="ECO:0007669"/>
    <property type="project" value="UniProtKB-KW"/>
</dbReference>
<dbReference type="GeneID" id="30963379"/>
<dbReference type="GO" id="GO:0004417">
    <property type="term" value="F:hydroxyethylthiazole kinase activity"/>
    <property type="evidence" value="ECO:0007669"/>
    <property type="project" value="UniProtKB-EC"/>
</dbReference>
<dbReference type="Gene3D" id="3.40.1190.20">
    <property type="match status" value="1"/>
</dbReference>
<dbReference type="GO" id="GO:0009228">
    <property type="term" value="P:thiamine biosynthetic process"/>
    <property type="evidence" value="ECO:0007669"/>
    <property type="project" value="UniProtKB-KW"/>
</dbReference>
<organism evidence="19 20">
    <name type="scientific">Ascoidea rubescens DSM 1968</name>
    <dbReference type="NCBI Taxonomy" id="1344418"/>
    <lineage>
        <taxon>Eukaryota</taxon>
        <taxon>Fungi</taxon>
        <taxon>Dikarya</taxon>
        <taxon>Ascomycota</taxon>
        <taxon>Saccharomycotina</taxon>
        <taxon>Saccharomycetes</taxon>
        <taxon>Ascoideaceae</taxon>
        <taxon>Ascoidea</taxon>
    </lineage>
</organism>
<dbReference type="RefSeq" id="XP_020045662.1">
    <property type="nucleotide sequence ID" value="XM_020189743.1"/>
</dbReference>
<evidence type="ECO:0000256" key="4">
    <source>
        <dbReference type="ARBA" id="ARBA00004868"/>
    </source>
</evidence>
<feature type="domain" description="Thiamine phosphate synthase/TenI" evidence="18">
    <location>
        <begin position="4"/>
        <end position="205"/>
    </location>
</feature>
<dbReference type="InterPro" id="IPR034291">
    <property type="entry name" value="TMP_synthase"/>
</dbReference>
<keyword evidence="12" id="KW-0784">Thiamine biosynthesis</keyword>
<comment type="catalytic activity">
    <reaction evidence="13">
        <text>4-methyl-5-(2-phosphooxyethyl)-thiazole + 4-amino-2-methyl-5-(diphosphooxymethyl)pyrimidine + H(+) = thiamine phosphate + diphosphate</text>
        <dbReference type="Rhea" id="RHEA:22328"/>
        <dbReference type="ChEBI" id="CHEBI:15378"/>
        <dbReference type="ChEBI" id="CHEBI:33019"/>
        <dbReference type="ChEBI" id="CHEBI:37575"/>
        <dbReference type="ChEBI" id="CHEBI:57841"/>
        <dbReference type="ChEBI" id="CHEBI:58296"/>
        <dbReference type="EC" id="2.5.1.3"/>
    </reaction>
</comment>
<comment type="similarity">
    <text evidence="16">In the C-terminal section; belongs to the Thz kinase family.</text>
</comment>
<proteinExistence type="inferred from homology"/>
<dbReference type="Pfam" id="PF02581">
    <property type="entry name" value="TMP-TENI"/>
    <property type="match status" value="1"/>
</dbReference>
<dbReference type="AlphaFoldDB" id="A0A1D2VCJ3"/>
<reference evidence="20" key="1">
    <citation type="submission" date="2016-05" db="EMBL/GenBank/DDBJ databases">
        <title>Comparative genomics of biotechnologically important yeasts.</title>
        <authorList>
            <consortium name="DOE Joint Genome Institute"/>
            <person name="Riley R."/>
            <person name="Haridas S."/>
            <person name="Wolfe K.H."/>
            <person name="Lopes M.R."/>
            <person name="Hittinger C.T."/>
            <person name="Goker M."/>
            <person name="Salamov A."/>
            <person name="Wisecaver J."/>
            <person name="Long T.M."/>
            <person name="Aerts A.L."/>
            <person name="Barry K."/>
            <person name="Choi C."/>
            <person name="Clum A."/>
            <person name="Coughlan A.Y."/>
            <person name="Deshpande S."/>
            <person name="Douglass A.P."/>
            <person name="Hanson S.J."/>
            <person name="Klenk H.-P."/>
            <person name="Labutti K."/>
            <person name="Lapidus A."/>
            <person name="Lindquist E."/>
            <person name="Lipzen A."/>
            <person name="Meier-Kolthoff J.P."/>
            <person name="Ohm R.A."/>
            <person name="Otillar R.P."/>
            <person name="Pangilinan J."/>
            <person name="Peng Y."/>
            <person name="Rokas A."/>
            <person name="Rosa C.A."/>
            <person name="Scheuner C."/>
            <person name="Sibirny A.A."/>
            <person name="Slot J.C."/>
            <person name="Stielow J.B."/>
            <person name="Sun H."/>
            <person name="Kurtzman C.P."/>
            <person name="Blackwell M."/>
            <person name="Grigoriev I.V."/>
            <person name="Jeffries T.W."/>
        </authorList>
    </citation>
    <scope>NUCLEOTIDE SEQUENCE [LARGE SCALE GENOMIC DNA]</scope>
    <source>
        <strain evidence="20">DSM 1968</strain>
    </source>
</reference>
<keyword evidence="20" id="KW-1185">Reference proteome</keyword>
<evidence type="ECO:0000256" key="11">
    <source>
        <dbReference type="ARBA" id="ARBA00022842"/>
    </source>
</evidence>
<dbReference type="InParanoid" id="A0A1D2VCJ3"/>
<evidence type="ECO:0000259" key="18">
    <source>
        <dbReference type="Pfam" id="PF02581"/>
    </source>
</evidence>
<dbReference type="Proteomes" id="UP000095038">
    <property type="component" value="Unassembled WGS sequence"/>
</dbReference>
<dbReference type="FunCoup" id="A0A1D2VCJ3">
    <property type="interactions" value="118"/>
</dbReference>
<evidence type="ECO:0000256" key="1">
    <source>
        <dbReference type="ARBA" id="ARBA00001771"/>
    </source>
</evidence>
<comment type="function">
    <text evidence="3">Condenses 4-methyl-5-(beta-hydroxyethyl)thiazole monophosphate (THZ-P) and 2-methyl-4-amino-5-hydroxymethyl pyrimidine pyrophosphate (HMP-PP) to form thiamine monophosphate (TMP).</text>
</comment>
<comment type="cofactor">
    <cofactor evidence="2">
        <name>Mg(2+)</name>
        <dbReference type="ChEBI" id="CHEBI:18420"/>
    </cofactor>
</comment>
<dbReference type="InterPro" id="IPR029056">
    <property type="entry name" value="Ribokinase-like"/>
</dbReference>
<evidence type="ECO:0000256" key="6">
    <source>
        <dbReference type="ARBA" id="ARBA00022679"/>
    </source>
</evidence>
<dbReference type="Pfam" id="PF02110">
    <property type="entry name" value="HK"/>
    <property type="match status" value="1"/>
</dbReference>
<dbReference type="InterPro" id="IPR000417">
    <property type="entry name" value="Hyethyz_kinase"/>
</dbReference>
<dbReference type="HAMAP" id="MF_00097">
    <property type="entry name" value="TMP_synthase"/>
    <property type="match status" value="1"/>
</dbReference>
<evidence type="ECO:0000256" key="9">
    <source>
        <dbReference type="ARBA" id="ARBA00022777"/>
    </source>
</evidence>
<keyword evidence="8" id="KW-0547">Nucleotide-binding</keyword>
<evidence type="ECO:0000256" key="15">
    <source>
        <dbReference type="ARBA" id="ARBA00047883"/>
    </source>
</evidence>
<comment type="similarity">
    <text evidence="17">In the N-terminal section; belongs to the thiamine-phosphate synthase family.</text>
</comment>
<feature type="non-terminal residue" evidence="19">
    <location>
        <position position="1"/>
    </location>
</feature>
<evidence type="ECO:0000256" key="7">
    <source>
        <dbReference type="ARBA" id="ARBA00022723"/>
    </source>
</evidence>
<evidence type="ECO:0000256" key="17">
    <source>
        <dbReference type="ARBA" id="ARBA00061283"/>
    </source>
</evidence>
<comment type="catalytic activity">
    <reaction evidence="15">
        <text>2-[(2R,5Z)-2-carboxy-4-methylthiazol-5(2H)-ylidene]ethyl phosphate + 4-amino-2-methyl-5-(diphosphooxymethyl)pyrimidine + 2 H(+) = thiamine phosphate + CO2 + diphosphate</text>
        <dbReference type="Rhea" id="RHEA:47844"/>
        <dbReference type="ChEBI" id="CHEBI:15378"/>
        <dbReference type="ChEBI" id="CHEBI:16526"/>
        <dbReference type="ChEBI" id="CHEBI:33019"/>
        <dbReference type="ChEBI" id="CHEBI:37575"/>
        <dbReference type="ChEBI" id="CHEBI:57841"/>
        <dbReference type="ChEBI" id="CHEBI:62899"/>
        <dbReference type="EC" id="2.5.1.3"/>
    </reaction>
</comment>
<dbReference type="InterPro" id="IPR036206">
    <property type="entry name" value="ThiamineP_synth_sf"/>
</dbReference>